<evidence type="ECO:0008006" key="3">
    <source>
        <dbReference type="Google" id="ProtNLM"/>
    </source>
</evidence>
<organism evidence="1 2">
    <name type="scientific">Dryococelus australis</name>
    <dbReference type="NCBI Taxonomy" id="614101"/>
    <lineage>
        <taxon>Eukaryota</taxon>
        <taxon>Metazoa</taxon>
        <taxon>Ecdysozoa</taxon>
        <taxon>Arthropoda</taxon>
        <taxon>Hexapoda</taxon>
        <taxon>Insecta</taxon>
        <taxon>Pterygota</taxon>
        <taxon>Neoptera</taxon>
        <taxon>Polyneoptera</taxon>
        <taxon>Phasmatodea</taxon>
        <taxon>Verophasmatodea</taxon>
        <taxon>Anareolatae</taxon>
        <taxon>Phasmatidae</taxon>
        <taxon>Eurycanthinae</taxon>
        <taxon>Dryococelus</taxon>
    </lineage>
</organism>
<evidence type="ECO:0000313" key="1">
    <source>
        <dbReference type="EMBL" id="KAJ8887617.1"/>
    </source>
</evidence>
<dbReference type="SUPFAM" id="SSF53098">
    <property type="entry name" value="Ribonuclease H-like"/>
    <property type="match status" value="1"/>
</dbReference>
<keyword evidence="2" id="KW-1185">Reference proteome</keyword>
<dbReference type="EMBL" id="JARBHB010000004">
    <property type="protein sequence ID" value="KAJ8887617.1"/>
    <property type="molecule type" value="Genomic_DNA"/>
</dbReference>
<protein>
    <recommendedName>
        <fullName evidence="3">HAT C-terminal dimerisation domain-containing protein</fullName>
    </recommendedName>
</protein>
<dbReference type="InterPro" id="IPR012337">
    <property type="entry name" value="RNaseH-like_sf"/>
</dbReference>
<evidence type="ECO:0000313" key="2">
    <source>
        <dbReference type="Proteomes" id="UP001159363"/>
    </source>
</evidence>
<gene>
    <name evidence="1" type="ORF">PR048_013834</name>
</gene>
<proteinExistence type="predicted"/>
<dbReference type="Proteomes" id="UP001159363">
    <property type="component" value="Chromosome X"/>
</dbReference>
<accession>A0ABQ9HTQ6</accession>
<sequence>MKSLKSRFPLYKENVLKRGSSTMETMFTTTLLNPAEQQTAKILIKKDFQQLQDEQGIQTQEEEAEDEKPDPEEMSLWWAVLEMAQPAHRKPTTNVEKIKYLRLVQNGAKYPLVLATSVASEQLFSSVGNTVTFMRTLLSPEHIEQLCFLHDRLK</sequence>
<reference evidence="1 2" key="1">
    <citation type="submission" date="2023-02" db="EMBL/GenBank/DDBJ databases">
        <title>LHISI_Scaffold_Assembly.</title>
        <authorList>
            <person name="Stuart O.P."/>
            <person name="Cleave R."/>
            <person name="Magrath M.J.L."/>
            <person name="Mikheyev A.S."/>
        </authorList>
    </citation>
    <scope>NUCLEOTIDE SEQUENCE [LARGE SCALE GENOMIC DNA]</scope>
    <source>
        <strain evidence="1">Daus_M_001</strain>
        <tissue evidence="1">Leg muscle</tissue>
    </source>
</reference>
<comment type="caution">
    <text evidence="1">The sequence shown here is derived from an EMBL/GenBank/DDBJ whole genome shotgun (WGS) entry which is preliminary data.</text>
</comment>
<name>A0ABQ9HTQ6_9NEOP</name>